<dbReference type="Pfam" id="PF08228">
    <property type="entry name" value="RNase_P_pop3"/>
    <property type="match status" value="1"/>
</dbReference>
<dbReference type="STRING" id="158607.A0A2P5HX03"/>
<dbReference type="GO" id="GO:0034965">
    <property type="term" value="P:intronic box C/D snoRNA processing"/>
    <property type="evidence" value="ECO:0007669"/>
    <property type="project" value="TreeGrafter"/>
</dbReference>
<evidence type="ECO:0000256" key="1">
    <source>
        <dbReference type="SAM" id="MobiDB-lite"/>
    </source>
</evidence>
<dbReference type="GO" id="GO:0006364">
    <property type="term" value="P:rRNA processing"/>
    <property type="evidence" value="ECO:0007669"/>
    <property type="project" value="InterPro"/>
</dbReference>
<name>A0A2P5HX03_DIAHE</name>
<dbReference type="OrthoDB" id="20109at2759"/>
<dbReference type="GO" id="GO:0005655">
    <property type="term" value="C:nucleolar ribonuclease P complex"/>
    <property type="evidence" value="ECO:0007669"/>
    <property type="project" value="TreeGrafter"/>
</dbReference>
<feature type="region of interest" description="Disordered" evidence="1">
    <location>
        <begin position="49"/>
        <end position="80"/>
    </location>
</feature>
<dbReference type="GO" id="GO:0000171">
    <property type="term" value="F:ribonuclease MRP activity"/>
    <property type="evidence" value="ECO:0007669"/>
    <property type="project" value="TreeGrafter"/>
</dbReference>
<evidence type="ECO:0008006" key="4">
    <source>
        <dbReference type="Google" id="ProtNLM"/>
    </source>
</evidence>
<accession>A0A2P5HX03</accession>
<reference evidence="2" key="1">
    <citation type="submission" date="2017-09" db="EMBL/GenBank/DDBJ databases">
        <title>Polyketide synthases of a Diaporthe helianthi virulent isolate.</title>
        <authorList>
            <person name="Baroncelli R."/>
        </authorList>
    </citation>
    <scope>NUCLEOTIDE SEQUENCE [LARGE SCALE GENOMIC DNA]</scope>
    <source>
        <strain evidence="2">7/96</strain>
    </source>
</reference>
<dbReference type="InParanoid" id="A0A2P5HX03"/>
<proteinExistence type="predicted"/>
<evidence type="ECO:0000313" key="2">
    <source>
        <dbReference type="EMBL" id="POS74787.1"/>
    </source>
</evidence>
<evidence type="ECO:0000313" key="3">
    <source>
        <dbReference type="Proteomes" id="UP000094444"/>
    </source>
</evidence>
<gene>
    <name evidence="2" type="ORF">DHEL01_v206815</name>
</gene>
<dbReference type="PANTHER" id="PTHR28272:SF1">
    <property type="entry name" value="RIBONUCLEASES P_MRP PROTEIN SUBUNIT POP3"/>
    <property type="match status" value="1"/>
</dbReference>
<dbReference type="GO" id="GO:0004526">
    <property type="term" value="F:ribonuclease P activity"/>
    <property type="evidence" value="ECO:0007669"/>
    <property type="project" value="TreeGrafter"/>
</dbReference>
<dbReference type="PANTHER" id="PTHR28272">
    <property type="entry name" value="RIBONUCLEASES P/MRP PROTEIN SUBUNIT POP3"/>
    <property type="match status" value="1"/>
</dbReference>
<organism evidence="2 3">
    <name type="scientific">Diaporthe helianthi</name>
    <dbReference type="NCBI Taxonomy" id="158607"/>
    <lineage>
        <taxon>Eukaryota</taxon>
        <taxon>Fungi</taxon>
        <taxon>Dikarya</taxon>
        <taxon>Ascomycota</taxon>
        <taxon>Pezizomycotina</taxon>
        <taxon>Sordariomycetes</taxon>
        <taxon>Sordariomycetidae</taxon>
        <taxon>Diaporthales</taxon>
        <taxon>Diaporthaceae</taxon>
        <taxon>Diaporthe</taxon>
    </lineage>
</organism>
<dbReference type="GO" id="GO:0008033">
    <property type="term" value="P:tRNA processing"/>
    <property type="evidence" value="ECO:0007669"/>
    <property type="project" value="InterPro"/>
</dbReference>
<dbReference type="EMBL" id="MAVT02000576">
    <property type="protein sequence ID" value="POS74787.1"/>
    <property type="molecule type" value="Genomic_DNA"/>
</dbReference>
<dbReference type="GO" id="GO:0000172">
    <property type="term" value="C:ribonuclease MRP complex"/>
    <property type="evidence" value="ECO:0007669"/>
    <property type="project" value="TreeGrafter"/>
</dbReference>
<dbReference type="Proteomes" id="UP000094444">
    <property type="component" value="Unassembled WGS sequence"/>
</dbReference>
<keyword evidence="3" id="KW-1185">Reference proteome</keyword>
<comment type="caution">
    <text evidence="2">The sequence shown here is derived from an EMBL/GenBank/DDBJ whole genome shotgun (WGS) entry which is preliminary data.</text>
</comment>
<dbReference type="GO" id="GO:0005829">
    <property type="term" value="C:cytosol"/>
    <property type="evidence" value="ECO:0007669"/>
    <property type="project" value="TreeGrafter"/>
</dbReference>
<sequence>MEKTKLVHQLNTPYSSSQWPEILQQDQDAILDLLCGLLSPICQYQDSHIQPSKGKKAKAQKRKLDESGEPRAQLPIPPPPAVADSLDVGLTNITRNLAACCSEAQAVQAVAGRDGVQDHRPTYSVVFVVRSATPSTFFSHLPQMVAIASRQMDEPIRLVGFSKSCEERLSACLGIPRASSVALRAGESGQVKALIDFVRTRVAPVEALWVEDGSKGQFCETKINSIQAPIGAKRQKRG</sequence>
<protein>
    <recommendedName>
        <fullName evidence="4">RNase P and RNase MRP subunit</fullName>
    </recommendedName>
</protein>
<dbReference type="AlphaFoldDB" id="A0A2P5HX03"/>
<dbReference type="InterPro" id="IPR013241">
    <property type="entry name" value="RNase_P_Pop3"/>
</dbReference>